<dbReference type="PANTHER" id="PTHR10969">
    <property type="entry name" value="MICROTUBULE-ASSOCIATED PROTEINS 1A/1B LIGHT CHAIN 3-RELATED"/>
    <property type="match status" value="1"/>
</dbReference>
<keyword evidence="5" id="KW-0472">Membrane</keyword>
<dbReference type="InterPro" id="IPR004241">
    <property type="entry name" value="Atg8-like"/>
</dbReference>
<dbReference type="InParanoid" id="A0A6P3V9K8"/>
<evidence type="ECO:0000256" key="6">
    <source>
        <dbReference type="ARBA" id="ARBA00023288"/>
    </source>
</evidence>
<dbReference type="RefSeq" id="XP_012369179.1">
    <property type="nucleotide sequence ID" value="XM_012513725.2"/>
</dbReference>
<dbReference type="GO" id="GO:0016236">
    <property type="term" value="P:macroautophagy"/>
    <property type="evidence" value="ECO:0007669"/>
    <property type="project" value="UniProtKB-ARBA"/>
</dbReference>
<reference evidence="12" key="1">
    <citation type="submission" date="2025-08" db="UniProtKB">
        <authorList>
            <consortium name="RefSeq"/>
        </authorList>
    </citation>
    <scope>IDENTIFICATION</scope>
</reference>
<evidence type="ECO:0000256" key="1">
    <source>
        <dbReference type="ARBA" id="ARBA00004419"/>
    </source>
</evidence>
<keyword evidence="7" id="KW-0968">Cytoplasmic vesicle</keyword>
<organism evidence="11 12">
    <name type="scientific">Octodon degus</name>
    <name type="common">Degu</name>
    <name type="synonym">Sciurus degus</name>
    <dbReference type="NCBI Taxonomy" id="10160"/>
    <lineage>
        <taxon>Eukaryota</taxon>
        <taxon>Metazoa</taxon>
        <taxon>Chordata</taxon>
        <taxon>Craniata</taxon>
        <taxon>Vertebrata</taxon>
        <taxon>Euteleostomi</taxon>
        <taxon>Mammalia</taxon>
        <taxon>Eutheria</taxon>
        <taxon>Euarchontoglires</taxon>
        <taxon>Glires</taxon>
        <taxon>Rodentia</taxon>
        <taxon>Hystricomorpha</taxon>
        <taxon>Octodontidae</taxon>
        <taxon>Octodon</taxon>
    </lineage>
</organism>
<sequence>MSSPLATPRSLKPFKKRKSFATRQEEVAGILAKFPNKVPVILERDPRERSLPLLDKTKFLVPRELTMTQFLGIIQSRMALRATEAFYLLVNNQTLVSTSVTMAEIYRDHKDEDGFVYMTYTSQETFGCPGTAAPRAGGRSKVLSIPRKAGAALENPYTAALPCIRNSELWLQTAKAGGGVHLELGSSLASLEPGCGTRTSMMVTFCKPKLSPGLMVG</sequence>
<dbReference type="Pfam" id="PF02991">
    <property type="entry name" value="ATG8"/>
    <property type="match status" value="1"/>
</dbReference>
<keyword evidence="4 10" id="KW-0072">Autophagy</keyword>
<comment type="similarity">
    <text evidence="2 10">Belongs to the ATG8 family.</text>
</comment>
<name>A0A6P3V9K8_OCTDE</name>
<dbReference type="GO" id="GO:0031410">
    <property type="term" value="C:cytoplasmic vesicle"/>
    <property type="evidence" value="ECO:0007669"/>
    <property type="project" value="UniProtKB-KW"/>
</dbReference>
<dbReference type="OrthoDB" id="6738456at2759"/>
<evidence type="ECO:0000256" key="10">
    <source>
        <dbReference type="RuleBase" id="RU004384"/>
    </source>
</evidence>
<evidence type="ECO:0000256" key="8">
    <source>
        <dbReference type="ARBA" id="ARBA00037868"/>
    </source>
</evidence>
<dbReference type="AlphaFoldDB" id="A0A6P3V9K8"/>
<gene>
    <name evidence="12" type="primary">Map1lc3c</name>
</gene>
<evidence type="ECO:0000313" key="12">
    <source>
        <dbReference type="RefSeq" id="XP_012369179.1"/>
    </source>
</evidence>
<accession>A0A6P3V9K8</accession>
<evidence type="ECO:0000256" key="5">
    <source>
        <dbReference type="ARBA" id="ARBA00023136"/>
    </source>
</evidence>
<dbReference type="GO" id="GO:0012505">
    <property type="term" value="C:endomembrane system"/>
    <property type="evidence" value="ECO:0007669"/>
    <property type="project" value="UniProtKB-SubCell"/>
</dbReference>
<feature type="lipid moiety-binding region" description="Phosphatidylserine amidated glycine; alternate" evidence="9">
    <location>
        <position position="127"/>
    </location>
</feature>
<protein>
    <submittedName>
        <fullName evidence="12">Microtubule-associated proteins 1A/1B light chain 3C</fullName>
    </submittedName>
</protein>
<evidence type="ECO:0000256" key="3">
    <source>
        <dbReference type="ARBA" id="ARBA00022490"/>
    </source>
</evidence>
<evidence type="ECO:0000256" key="4">
    <source>
        <dbReference type="ARBA" id="ARBA00023006"/>
    </source>
</evidence>
<proteinExistence type="inferred from homology"/>
<dbReference type="InterPro" id="IPR029071">
    <property type="entry name" value="Ubiquitin-like_domsf"/>
</dbReference>
<dbReference type="CTD" id="440738"/>
<evidence type="ECO:0000256" key="9">
    <source>
        <dbReference type="PIRSR" id="PIRSR604241-50"/>
    </source>
</evidence>
<dbReference type="FunFam" id="3.10.20.90:FF:000149">
    <property type="entry name" value="microtubule-associated proteins 1A/1B light chain 3C"/>
    <property type="match status" value="1"/>
</dbReference>
<evidence type="ECO:0000313" key="11">
    <source>
        <dbReference type="Proteomes" id="UP000515203"/>
    </source>
</evidence>
<keyword evidence="6 9" id="KW-0449">Lipoprotein</keyword>
<dbReference type="SUPFAM" id="SSF54236">
    <property type="entry name" value="Ubiquitin-like"/>
    <property type="match status" value="1"/>
</dbReference>
<dbReference type="Gene3D" id="3.10.20.90">
    <property type="entry name" value="Phosphatidylinositol 3-kinase Catalytic Subunit, Chain A, domain 1"/>
    <property type="match status" value="1"/>
</dbReference>
<evidence type="ECO:0000256" key="2">
    <source>
        <dbReference type="ARBA" id="ARBA00007293"/>
    </source>
</evidence>
<dbReference type="InterPro" id="IPR027731">
    <property type="entry name" value="MAP1A/MAP1B_LC3C"/>
</dbReference>
<keyword evidence="11" id="KW-1185">Reference proteome</keyword>
<keyword evidence="3" id="KW-0963">Cytoplasm</keyword>
<dbReference type="GeneID" id="101565304"/>
<comment type="subcellular location">
    <subcellularLocation>
        <location evidence="1">Cytoplasmic vesicle</location>
        <location evidence="1">Autophagosome</location>
    </subcellularLocation>
    <subcellularLocation>
        <location evidence="8">Endomembrane system</location>
        <topology evidence="8">Lipid-anchor</topology>
    </subcellularLocation>
</comment>
<dbReference type="GO" id="GO:0005776">
    <property type="term" value="C:autophagosome"/>
    <property type="evidence" value="ECO:0007669"/>
    <property type="project" value="UniProtKB-SubCell"/>
</dbReference>
<dbReference type="CDD" id="cd17236">
    <property type="entry name" value="Ubl_ATG8_MAP1LC3C"/>
    <property type="match status" value="1"/>
</dbReference>
<dbReference type="GO" id="GO:0006950">
    <property type="term" value="P:response to stress"/>
    <property type="evidence" value="ECO:0007669"/>
    <property type="project" value="UniProtKB-ARBA"/>
</dbReference>
<evidence type="ECO:0000256" key="7">
    <source>
        <dbReference type="ARBA" id="ARBA00023329"/>
    </source>
</evidence>
<dbReference type="Proteomes" id="UP000515203">
    <property type="component" value="Unplaced"/>
</dbReference>